<dbReference type="AlphaFoldDB" id="A0A0B4XK21"/>
<accession>A0A0B4XK21</accession>
<dbReference type="STRING" id="391936.S7S_01740"/>
<evidence type="ECO:0000313" key="1">
    <source>
        <dbReference type="EMBL" id="AJD46772.1"/>
    </source>
</evidence>
<dbReference type="HOGENOM" id="CLU_104578_0_0_6"/>
<dbReference type="OrthoDB" id="323772at2"/>
<evidence type="ECO:0000313" key="2">
    <source>
        <dbReference type="Proteomes" id="UP000006764"/>
    </source>
</evidence>
<dbReference type="EMBL" id="CP004387">
    <property type="protein sequence ID" value="AJD46772.1"/>
    <property type="molecule type" value="Genomic_DNA"/>
</dbReference>
<dbReference type="PANTHER" id="PTHR40518">
    <property type="entry name" value="ACETOACETATE DECARBOXYLASE"/>
    <property type="match status" value="1"/>
</dbReference>
<proteinExistence type="predicted"/>
<dbReference type="Gene3D" id="2.40.400.10">
    <property type="entry name" value="Acetoacetate decarboxylase-like"/>
    <property type="match status" value="1"/>
</dbReference>
<dbReference type="InterPro" id="IPR023375">
    <property type="entry name" value="ADC_dom_sf"/>
</dbReference>
<dbReference type="InterPro" id="IPR010451">
    <property type="entry name" value="Acetoacetate_decarboxylase"/>
</dbReference>
<sequence>MIAPAPWQLHGRAYAFALKTGAAQRTAQSGAPAALGEPGGARSILMFVDYASSDVGPYRELLFIPGHYRFPDGRRYNSIGRIYVSSQDSVDNGRSNWGIPKDHADFEVEQTEAGDQVTVSLEGRPFCRLMLAHGGPALPVSSAWVPQKAVTLAQLREGQMFRYTPQAKGRLQLARLKHFWADGEHFPALQAGNWTVGGYMPAFDMTFPVSAITGI</sequence>
<gene>
    <name evidence="1" type="ORF">S7S_01740</name>
</gene>
<dbReference type="SUPFAM" id="SSF160104">
    <property type="entry name" value="Acetoacetate decarboxylase-like"/>
    <property type="match status" value="1"/>
</dbReference>
<evidence type="ECO:0008006" key="3">
    <source>
        <dbReference type="Google" id="ProtNLM"/>
    </source>
</evidence>
<dbReference type="Pfam" id="PF06314">
    <property type="entry name" value="ADC"/>
    <property type="match status" value="1"/>
</dbReference>
<dbReference type="PANTHER" id="PTHR40518:SF1">
    <property type="entry name" value="ACETOACETATE DECARBOXYLASE"/>
    <property type="match status" value="1"/>
</dbReference>
<name>A0A0B4XK21_9GAMM</name>
<dbReference type="Proteomes" id="UP000006764">
    <property type="component" value="Chromosome"/>
</dbReference>
<keyword evidence="2" id="KW-1185">Reference proteome</keyword>
<reference evidence="1 2" key="1">
    <citation type="journal article" date="2012" name="J. Bacteriol.">
        <title>Genome sequence of an alkane-degrading bacterium, Alcanivorax pacificus type strain W11-5, isolated from deep sea sediment.</title>
        <authorList>
            <person name="Lai Q."/>
            <person name="Shao Z."/>
        </authorList>
    </citation>
    <scope>NUCLEOTIDE SEQUENCE [LARGE SCALE GENOMIC DNA]</scope>
    <source>
        <strain evidence="1 2">W11-5</strain>
    </source>
</reference>
<dbReference type="KEGG" id="apac:S7S_01740"/>
<protein>
    <recommendedName>
        <fullName evidence="3">Acetoacetate decarboxylase</fullName>
    </recommendedName>
</protein>
<dbReference type="GO" id="GO:0016829">
    <property type="term" value="F:lyase activity"/>
    <property type="evidence" value="ECO:0007669"/>
    <property type="project" value="InterPro"/>
</dbReference>
<organism evidence="1 2">
    <name type="scientific">Isoalcanivorax pacificus W11-5</name>
    <dbReference type="NCBI Taxonomy" id="391936"/>
    <lineage>
        <taxon>Bacteria</taxon>
        <taxon>Pseudomonadati</taxon>
        <taxon>Pseudomonadota</taxon>
        <taxon>Gammaproteobacteria</taxon>
        <taxon>Oceanospirillales</taxon>
        <taxon>Alcanivoracaceae</taxon>
        <taxon>Isoalcanivorax</taxon>
    </lineage>
</organism>
<dbReference type="RefSeq" id="WP_052269182.1">
    <property type="nucleotide sequence ID" value="NZ_CP004387.1"/>
</dbReference>